<evidence type="ECO:0000256" key="6">
    <source>
        <dbReference type="PIRSR" id="PIRSR623088-1"/>
    </source>
</evidence>
<keyword evidence="13" id="KW-1185">Reference proteome</keyword>
<dbReference type="OrthoDB" id="189220at2759"/>
<accession>A0A9Q1BVI6</accession>
<feature type="region of interest" description="Disordered" evidence="10">
    <location>
        <begin position="537"/>
        <end position="559"/>
    </location>
</feature>
<name>A0A9Q1BVI6_HOLLE</name>
<feature type="domain" description="PDEase" evidence="11">
    <location>
        <begin position="113"/>
        <end position="434"/>
    </location>
</feature>
<evidence type="ECO:0000256" key="2">
    <source>
        <dbReference type="ARBA" id="ARBA00004703"/>
    </source>
</evidence>
<keyword evidence="3 8" id="KW-0479">Metal-binding</keyword>
<feature type="compositionally biased region" description="Low complexity" evidence="10">
    <location>
        <begin position="798"/>
        <end position="809"/>
    </location>
</feature>
<feature type="region of interest" description="Disordered" evidence="10">
    <location>
        <begin position="625"/>
        <end position="644"/>
    </location>
</feature>
<comment type="pathway">
    <text evidence="2">Purine metabolism; 3',5'-cyclic AMP degradation; AMP from 3',5'-cyclic AMP: step 1/1.</text>
</comment>
<feature type="binding site" evidence="7">
    <location>
        <position position="229"/>
    </location>
    <ligand>
        <name>AMP</name>
        <dbReference type="ChEBI" id="CHEBI:456215"/>
    </ligand>
</feature>
<dbReference type="Proteomes" id="UP001152320">
    <property type="component" value="Chromosome 11"/>
</dbReference>
<evidence type="ECO:0000256" key="10">
    <source>
        <dbReference type="SAM" id="MobiDB-lite"/>
    </source>
</evidence>
<organism evidence="12 13">
    <name type="scientific">Holothuria leucospilota</name>
    <name type="common">Black long sea cucumber</name>
    <name type="synonym">Mertensiothuria leucospilota</name>
    <dbReference type="NCBI Taxonomy" id="206669"/>
    <lineage>
        <taxon>Eukaryota</taxon>
        <taxon>Metazoa</taxon>
        <taxon>Echinodermata</taxon>
        <taxon>Eleutherozoa</taxon>
        <taxon>Echinozoa</taxon>
        <taxon>Holothuroidea</taxon>
        <taxon>Aspidochirotacea</taxon>
        <taxon>Aspidochirotida</taxon>
        <taxon>Holothuriidae</taxon>
        <taxon>Holothuria</taxon>
    </lineage>
</organism>
<feature type="region of interest" description="Disordered" evidence="10">
    <location>
        <begin position="722"/>
        <end position="853"/>
    </location>
</feature>
<evidence type="ECO:0000313" key="13">
    <source>
        <dbReference type="Proteomes" id="UP001152320"/>
    </source>
</evidence>
<dbReference type="PROSITE" id="PS00126">
    <property type="entry name" value="PDEASE_I_1"/>
    <property type="match status" value="1"/>
</dbReference>
<dbReference type="EMBL" id="JAIZAY010000011">
    <property type="protein sequence ID" value="KAJ8033349.1"/>
    <property type="molecule type" value="Genomic_DNA"/>
</dbReference>
<feature type="binding site" evidence="7">
    <location>
        <position position="338"/>
    </location>
    <ligand>
        <name>AMP</name>
        <dbReference type="ChEBI" id="CHEBI:456215"/>
    </ligand>
</feature>
<evidence type="ECO:0000256" key="7">
    <source>
        <dbReference type="PIRSR" id="PIRSR623088-2"/>
    </source>
</evidence>
<comment type="similarity">
    <text evidence="5">Belongs to the cyclic nucleotide phosphodiesterase family. PDE7 subfamily.</text>
</comment>
<feature type="binding site" evidence="8">
    <location>
        <position position="228"/>
    </location>
    <ligand>
        <name>Zn(2+)</name>
        <dbReference type="ChEBI" id="CHEBI:29105"/>
        <label>1</label>
    </ligand>
</feature>
<feature type="region of interest" description="Disordered" evidence="10">
    <location>
        <begin position="40"/>
        <end position="74"/>
    </location>
</feature>
<feature type="compositionally biased region" description="Basic and acidic residues" evidence="10">
    <location>
        <begin position="61"/>
        <end position="73"/>
    </location>
</feature>
<dbReference type="PANTHER" id="PTHR11347">
    <property type="entry name" value="CYCLIC NUCLEOTIDE PHOSPHODIESTERASE"/>
    <property type="match status" value="1"/>
</dbReference>
<protein>
    <recommendedName>
        <fullName evidence="9">Phosphodiesterase</fullName>
        <ecNumber evidence="9">3.1.4.-</ecNumber>
    </recommendedName>
</protein>
<feature type="binding site" evidence="8">
    <location>
        <position position="229"/>
    </location>
    <ligand>
        <name>Zn(2+)</name>
        <dbReference type="ChEBI" id="CHEBI:29105"/>
        <label>1</label>
    </ligand>
</feature>
<sequence length="853" mass="96197">MDGLYLDCFCRRGAISYEKTDKTAIYVRTLGDVRVHSADLARSQKGKKKQPPAKAAATRAGGKENLEREETPVRRMPARLSRCSSCCQGTVRKKRPQPSLNEHGETSRGHGQVDQTYPGQAKTLLDRLGRWDFNIFHLEEITGGHSLQAVGMRLFEENGLVSEFQLDPGKLWKCFTLFESGYHGHPYHNSTHAADVTQAMHCYLQESKLKNTLSPLEVLAALLAAAAHDLDHPGVNQAYLIATNHHLSTLYKNSSVLENHHWRCCISVIMQTGLLNHIPADQWRTFKDLIQSMILATDIARQQEFLSKFQDQLNSGKLNLQNQENRKLVLQMALKCADICNPCRSWNIARKWAECVCQEFFKQGDREKKEGLPVSASCNKYKITTAKIQQGFLKYVVEPLFKLWNEFLPSELSEQMLSKIDKHQLRWTKIVNGEENKREASPAPSTEIMVIDRISQRETTVDLALRSKVEKRKMEESSSSAIRIVDKGSGRVIRTKLPSPKGEQRLVKCNNHKDAMVKKQDGLIMDREDSIDRLQLPAKSQLPNHHSPSSPRPKRKELLNKDRNDRFGAEQFQLRLKRSPATVRRGLKFEDPWEKQPTSLRDSQLYLSHNVLNSVSKYTADQLSRQNVGPDVKRTRSPIVPRRGGLKAGLNNNIESYIPRMGNDFDVGLNQNMSHSTTEVPSAASSSASYSCRPASSYAPSHLHPQFNSLQSLPIHRQLNQSLDQCSDGSPGSSLLGSGDLSISGTYSRDEVNKRTTIRGSPYIQRRMARRETPRQNYQPSAFLAGGLSPRLPSKNYTPSSSPTSPPSSHLYSVPPALSPLMNDFTTSQMASIAKRKQQRERSQSPRGFLEDR</sequence>
<evidence type="ECO:0000256" key="5">
    <source>
        <dbReference type="ARBA" id="ARBA00061458"/>
    </source>
</evidence>
<dbReference type="GO" id="GO:0004115">
    <property type="term" value="F:3',5'-cyclic-AMP phosphodiesterase activity"/>
    <property type="evidence" value="ECO:0007669"/>
    <property type="project" value="UniProtKB-EC"/>
</dbReference>
<comment type="cofactor">
    <cofactor evidence="9">
        <name>a divalent metal cation</name>
        <dbReference type="ChEBI" id="CHEBI:60240"/>
    </cofactor>
    <text evidence="9">Binds 2 divalent metal cations per subunit. Site 1 may preferentially bind zinc ions, while site 2 has a preference for magnesium and/or manganese ions.</text>
</comment>
<dbReference type="FunFam" id="1.10.1300.10:FF:000004">
    <property type="entry name" value="Phosphodiesterase"/>
    <property type="match status" value="1"/>
</dbReference>
<dbReference type="AlphaFoldDB" id="A0A9Q1BVI6"/>
<dbReference type="InterPro" id="IPR036971">
    <property type="entry name" value="PDEase_catalytic_dom_sf"/>
</dbReference>
<dbReference type="Pfam" id="PF00233">
    <property type="entry name" value="PDEase_I"/>
    <property type="match status" value="1"/>
</dbReference>
<evidence type="ECO:0000256" key="1">
    <source>
        <dbReference type="ARBA" id="ARBA00000621"/>
    </source>
</evidence>
<feature type="binding site" evidence="8">
    <location>
        <position position="338"/>
    </location>
    <ligand>
        <name>Zn(2+)</name>
        <dbReference type="ChEBI" id="CHEBI:29105"/>
        <label>1</label>
    </ligand>
</feature>
<evidence type="ECO:0000256" key="8">
    <source>
        <dbReference type="PIRSR" id="PIRSR623088-3"/>
    </source>
</evidence>
<evidence type="ECO:0000256" key="3">
    <source>
        <dbReference type="ARBA" id="ARBA00022723"/>
    </source>
</evidence>
<dbReference type="GO" id="GO:0046872">
    <property type="term" value="F:metal ion binding"/>
    <property type="evidence" value="ECO:0007669"/>
    <property type="project" value="UniProtKB-KW"/>
</dbReference>
<dbReference type="GO" id="GO:0007165">
    <property type="term" value="P:signal transduction"/>
    <property type="evidence" value="ECO:0007669"/>
    <property type="project" value="InterPro"/>
</dbReference>
<gene>
    <name evidence="12" type="ORF">HOLleu_23559</name>
</gene>
<feature type="region of interest" description="Disordered" evidence="10">
    <location>
        <begin position="89"/>
        <end position="117"/>
    </location>
</feature>
<dbReference type="SMART" id="SM00471">
    <property type="entry name" value="HDc"/>
    <property type="match status" value="1"/>
</dbReference>
<evidence type="ECO:0000259" key="11">
    <source>
        <dbReference type="PROSITE" id="PS51845"/>
    </source>
</evidence>
<evidence type="ECO:0000256" key="9">
    <source>
        <dbReference type="RuleBase" id="RU363067"/>
    </source>
</evidence>
<dbReference type="InterPro" id="IPR023174">
    <property type="entry name" value="PDEase_CS"/>
</dbReference>
<feature type="binding site" evidence="8">
    <location>
        <position position="229"/>
    </location>
    <ligand>
        <name>Zn(2+)</name>
        <dbReference type="ChEBI" id="CHEBI:29105"/>
        <label>2</label>
    </ligand>
</feature>
<dbReference type="Gene3D" id="1.10.1300.10">
    <property type="entry name" value="3'5'-cyclic nucleotide phosphodiesterase, catalytic domain"/>
    <property type="match status" value="1"/>
</dbReference>
<reference evidence="12" key="1">
    <citation type="submission" date="2021-10" db="EMBL/GenBank/DDBJ databases">
        <title>Tropical sea cucumber genome reveals ecological adaptation and Cuvierian tubules defense mechanism.</title>
        <authorList>
            <person name="Chen T."/>
        </authorList>
    </citation>
    <scope>NUCLEOTIDE SEQUENCE</scope>
    <source>
        <strain evidence="12">Nanhai2018</strain>
        <tissue evidence="12">Muscle</tissue>
    </source>
</reference>
<feature type="binding site" evidence="8">
    <location>
        <position position="192"/>
    </location>
    <ligand>
        <name>Zn(2+)</name>
        <dbReference type="ChEBI" id="CHEBI:29105"/>
        <label>1</label>
    </ligand>
</feature>
<dbReference type="InterPro" id="IPR023088">
    <property type="entry name" value="PDEase"/>
</dbReference>
<feature type="binding site" evidence="7">
    <location>
        <begin position="188"/>
        <end position="192"/>
    </location>
    <ligand>
        <name>AMP</name>
        <dbReference type="ChEBI" id="CHEBI:456215"/>
    </ligand>
</feature>
<comment type="caution">
    <text evidence="12">The sequence shown here is derived from an EMBL/GenBank/DDBJ whole genome shotgun (WGS) entry which is preliminary data.</text>
</comment>
<feature type="active site" description="Proton donor" evidence="6">
    <location>
        <position position="188"/>
    </location>
</feature>
<proteinExistence type="inferred from homology"/>
<feature type="binding site" evidence="7">
    <location>
        <position position="389"/>
    </location>
    <ligand>
        <name>AMP</name>
        <dbReference type="ChEBI" id="CHEBI:456215"/>
    </ligand>
</feature>
<dbReference type="InterPro" id="IPR003607">
    <property type="entry name" value="HD/PDEase_dom"/>
</dbReference>
<evidence type="ECO:0000313" key="12">
    <source>
        <dbReference type="EMBL" id="KAJ8033349.1"/>
    </source>
</evidence>
<dbReference type="PROSITE" id="PS51845">
    <property type="entry name" value="PDEASE_I_2"/>
    <property type="match status" value="1"/>
</dbReference>
<dbReference type="EC" id="3.1.4.-" evidence="9"/>
<feature type="compositionally biased region" description="Low complexity" evidence="10">
    <location>
        <begin position="727"/>
        <end position="745"/>
    </location>
</feature>
<dbReference type="InterPro" id="IPR002073">
    <property type="entry name" value="PDEase_catalytic_dom"/>
</dbReference>
<dbReference type="PRINTS" id="PR00387">
    <property type="entry name" value="PDIESTERASE1"/>
</dbReference>
<feature type="compositionally biased region" description="Basic and acidic residues" evidence="10">
    <location>
        <begin position="840"/>
        <end position="853"/>
    </location>
</feature>
<keyword evidence="4 9" id="KW-0378">Hydrolase</keyword>
<comment type="catalytic activity">
    <reaction evidence="1">
        <text>3',5'-cyclic AMP + H2O = AMP + H(+)</text>
        <dbReference type="Rhea" id="RHEA:25277"/>
        <dbReference type="ChEBI" id="CHEBI:15377"/>
        <dbReference type="ChEBI" id="CHEBI:15378"/>
        <dbReference type="ChEBI" id="CHEBI:58165"/>
        <dbReference type="ChEBI" id="CHEBI:456215"/>
        <dbReference type="EC" id="3.1.4.53"/>
    </reaction>
</comment>
<dbReference type="SUPFAM" id="SSF109604">
    <property type="entry name" value="HD-domain/PDEase-like"/>
    <property type="match status" value="1"/>
</dbReference>
<evidence type="ECO:0000256" key="4">
    <source>
        <dbReference type="ARBA" id="ARBA00022801"/>
    </source>
</evidence>